<reference evidence="1 2" key="1">
    <citation type="journal article" date="2018" name="Nat. Ecol. Evol.">
        <title>Pezizomycetes genomes reveal the molecular basis of ectomycorrhizal truffle lifestyle.</title>
        <authorList>
            <person name="Murat C."/>
            <person name="Payen T."/>
            <person name="Noel B."/>
            <person name="Kuo A."/>
            <person name="Morin E."/>
            <person name="Chen J."/>
            <person name="Kohler A."/>
            <person name="Krizsan K."/>
            <person name="Balestrini R."/>
            <person name="Da Silva C."/>
            <person name="Montanini B."/>
            <person name="Hainaut M."/>
            <person name="Levati E."/>
            <person name="Barry K.W."/>
            <person name="Belfiori B."/>
            <person name="Cichocki N."/>
            <person name="Clum A."/>
            <person name="Dockter R.B."/>
            <person name="Fauchery L."/>
            <person name="Guy J."/>
            <person name="Iotti M."/>
            <person name="Le Tacon F."/>
            <person name="Lindquist E.A."/>
            <person name="Lipzen A."/>
            <person name="Malagnac F."/>
            <person name="Mello A."/>
            <person name="Molinier V."/>
            <person name="Miyauchi S."/>
            <person name="Poulain J."/>
            <person name="Riccioni C."/>
            <person name="Rubini A."/>
            <person name="Sitrit Y."/>
            <person name="Splivallo R."/>
            <person name="Traeger S."/>
            <person name="Wang M."/>
            <person name="Zifcakova L."/>
            <person name="Wipf D."/>
            <person name="Zambonelli A."/>
            <person name="Paolocci F."/>
            <person name="Nowrousian M."/>
            <person name="Ottonello S."/>
            <person name="Baldrian P."/>
            <person name="Spatafora J.W."/>
            <person name="Henrissat B."/>
            <person name="Nagy L.G."/>
            <person name="Aury J.M."/>
            <person name="Wincker P."/>
            <person name="Grigoriev I.V."/>
            <person name="Bonfante P."/>
            <person name="Martin F.M."/>
        </authorList>
    </citation>
    <scope>NUCLEOTIDE SEQUENCE [LARGE SCALE GENOMIC DNA]</scope>
    <source>
        <strain evidence="1 2">120613-1</strain>
    </source>
</reference>
<evidence type="ECO:0000313" key="1">
    <source>
        <dbReference type="EMBL" id="RPA93727.1"/>
    </source>
</evidence>
<evidence type="ECO:0000313" key="2">
    <source>
        <dbReference type="Proteomes" id="UP000276215"/>
    </source>
</evidence>
<dbReference type="AlphaFoldDB" id="A0A3N4J8W1"/>
<organism evidence="1 2">
    <name type="scientific">Choiromyces venosus 120613-1</name>
    <dbReference type="NCBI Taxonomy" id="1336337"/>
    <lineage>
        <taxon>Eukaryota</taxon>
        <taxon>Fungi</taxon>
        <taxon>Dikarya</taxon>
        <taxon>Ascomycota</taxon>
        <taxon>Pezizomycotina</taxon>
        <taxon>Pezizomycetes</taxon>
        <taxon>Pezizales</taxon>
        <taxon>Tuberaceae</taxon>
        <taxon>Choiromyces</taxon>
    </lineage>
</organism>
<dbReference type="Proteomes" id="UP000276215">
    <property type="component" value="Unassembled WGS sequence"/>
</dbReference>
<keyword evidence="2" id="KW-1185">Reference proteome</keyword>
<proteinExistence type="predicted"/>
<protein>
    <submittedName>
        <fullName evidence="1">Uncharacterized protein</fullName>
    </submittedName>
</protein>
<name>A0A3N4J8W1_9PEZI</name>
<dbReference type="EMBL" id="ML120447">
    <property type="protein sequence ID" value="RPA93727.1"/>
    <property type="molecule type" value="Genomic_DNA"/>
</dbReference>
<accession>A0A3N4J8W1</accession>
<gene>
    <name evidence="1" type="ORF">L873DRAFT_1815438</name>
</gene>
<sequence>MVLSTIRDYLQEAQLRLKKEWQTFLSSNRTTGYTGSKPTDFDLHRYYDSTQDYNSERHKTSEYEHNFAQTPEHYTNANIAHNEPFDYPKQVSLYTHSLVICSTIKGPTTITALIRTDSVCSL</sequence>